<dbReference type="EMBL" id="LHSG01000011">
    <property type="protein sequence ID" value="KPD23333.1"/>
    <property type="molecule type" value="Genomic_DNA"/>
</dbReference>
<dbReference type="SMART" id="SM00471">
    <property type="entry name" value="HDc"/>
    <property type="match status" value="1"/>
</dbReference>
<evidence type="ECO:0000256" key="3">
    <source>
        <dbReference type="ARBA" id="ARBA00022679"/>
    </source>
</evidence>
<dbReference type="InterPro" id="IPR003607">
    <property type="entry name" value="HD/PDEase_dom"/>
</dbReference>
<keyword evidence="2" id="KW-0328">Glycosyltransferase</keyword>
<comment type="caution">
    <text evidence="6">Lacks conserved residue(s) required for the propagation of feature annotation.</text>
</comment>
<name>A0A837NBX4_9GAMM</name>
<proteinExistence type="inferred from homology"/>
<dbReference type="InterPro" id="IPR029494">
    <property type="entry name" value="DarT"/>
</dbReference>
<dbReference type="GO" id="GO:0016779">
    <property type="term" value="F:nucleotidyltransferase activity"/>
    <property type="evidence" value="ECO:0007669"/>
    <property type="project" value="UniProtKB-KW"/>
</dbReference>
<dbReference type="CDD" id="cd00077">
    <property type="entry name" value="HDc"/>
    <property type="match status" value="1"/>
</dbReference>
<keyword evidence="4" id="KW-0548">Nucleotidyltransferase</keyword>
<dbReference type="AlphaFoldDB" id="A0A837NBX4"/>
<dbReference type="Gene3D" id="1.10.3210.10">
    <property type="entry name" value="Hypothetical protein af1432"/>
    <property type="match status" value="1"/>
</dbReference>
<dbReference type="Proteomes" id="UP000053030">
    <property type="component" value="Unassembled WGS sequence"/>
</dbReference>
<keyword evidence="5 6" id="KW-0238">DNA-binding</keyword>
<dbReference type="InterPro" id="IPR006674">
    <property type="entry name" value="HD_domain"/>
</dbReference>
<protein>
    <recommendedName>
        <fullName evidence="7">DarT domain-containing protein</fullName>
    </recommendedName>
</protein>
<organism evidence="8 9">
    <name type="scientific">Idiomarina zobellii</name>
    <dbReference type="NCBI Taxonomy" id="86103"/>
    <lineage>
        <taxon>Bacteria</taxon>
        <taxon>Pseudomonadati</taxon>
        <taxon>Pseudomonadota</taxon>
        <taxon>Gammaproteobacteria</taxon>
        <taxon>Alteromonadales</taxon>
        <taxon>Idiomarinaceae</taxon>
        <taxon>Idiomarina</taxon>
    </lineage>
</organism>
<dbReference type="GO" id="GO:0003677">
    <property type="term" value="F:DNA binding"/>
    <property type="evidence" value="ECO:0007669"/>
    <property type="project" value="UniProtKB-UniRule"/>
</dbReference>
<feature type="domain" description="DarT" evidence="7">
    <location>
        <begin position="1"/>
        <end position="133"/>
    </location>
</feature>
<dbReference type="GO" id="GO:0016757">
    <property type="term" value="F:glycosyltransferase activity"/>
    <property type="evidence" value="ECO:0007669"/>
    <property type="project" value="UniProtKB-KW"/>
</dbReference>
<dbReference type="PROSITE" id="PS52018">
    <property type="entry name" value="DART"/>
    <property type="match status" value="1"/>
</dbReference>
<dbReference type="OrthoDB" id="9813972at2"/>
<keyword evidence="3" id="KW-0808">Transferase</keyword>
<evidence type="ECO:0000256" key="6">
    <source>
        <dbReference type="PROSITE-ProRule" id="PRU01362"/>
    </source>
</evidence>
<evidence type="ECO:0000313" key="9">
    <source>
        <dbReference type="Proteomes" id="UP000053030"/>
    </source>
</evidence>
<evidence type="ECO:0000313" key="8">
    <source>
        <dbReference type="EMBL" id="KPD23333.1"/>
    </source>
</evidence>
<comment type="caution">
    <text evidence="8">The sequence shown here is derived from an EMBL/GenBank/DDBJ whole genome shotgun (WGS) entry which is preliminary data.</text>
</comment>
<reference evidence="8 9" key="1">
    <citation type="submission" date="2015-08" db="EMBL/GenBank/DDBJ databases">
        <title>Genome sequencing and assembly of the deep-sea bacterium Idiomarina zobellii.</title>
        <authorList>
            <person name="Mithoefer S.D."/>
            <person name="Rheaume B.A."/>
            <person name="MacLea K.S."/>
        </authorList>
    </citation>
    <scope>NUCLEOTIDE SEQUENCE [LARGE SCALE GENOMIC DNA]</scope>
    <source>
        <strain evidence="8 9">KMM 231</strain>
    </source>
</reference>
<evidence type="ECO:0000256" key="1">
    <source>
        <dbReference type="ARBA" id="ARBA00022649"/>
    </source>
</evidence>
<evidence type="ECO:0000256" key="5">
    <source>
        <dbReference type="ARBA" id="ARBA00023125"/>
    </source>
</evidence>
<dbReference type="Pfam" id="PF01966">
    <property type="entry name" value="HD"/>
    <property type="match status" value="1"/>
</dbReference>
<dbReference type="Pfam" id="PF14487">
    <property type="entry name" value="DarT"/>
    <property type="match status" value="1"/>
</dbReference>
<gene>
    <name evidence="8" type="ORF">AFK76_09965</name>
</gene>
<comment type="similarity">
    <text evidence="6">Belongs to the DarT ADP-ribosyltransferase family.</text>
</comment>
<evidence type="ECO:0000256" key="4">
    <source>
        <dbReference type="ARBA" id="ARBA00022695"/>
    </source>
</evidence>
<keyword evidence="1 6" id="KW-1277">Toxin-antitoxin system</keyword>
<sequence length="368" mass="41525">MNTTVLHKKNVDQQFIIYLSISILSLETVPGAYFTNASANTDIPPAFFPGNNQAQRLDVLDWQIIDNNGWSYNNENQKHKKMAELLLPDHVPLCEVNQIITWNASISKIVRELFQDKGIAAPRIVEGDFEHYYHQPGNWSSSLITGPFFLKRSFDEAVSYIMSFERETEPKFQSLGQALNAIRADFTAIKELEDIDELGANYGPHNEDVGSHSRRVANLVVDSPEYLQLDAINREALEMAAFLHDIGKGPKARWNNSFMDSTDPDHPKKSLIMLKRILTEDLPELPNHLVRKIVMLVTYDDLLGEIVAKGRNDSQLFDIVTCPEEVNMLVALSKADIGSLSQVWLENVSSGIDCLRNEALQRLQGNDS</sequence>
<accession>A0A837NBX4</accession>
<evidence type="ECO:0000256" key="2">
    <source>
        <dbReference type="ARBA" id="ARBA00022676"/>
    </source>
</evidence>
<dbReference type="SUPFAM" id="SSF109604">
    <property type="entry name" value="HD-domain/PDEase-like"/>
    <property type="match status" value="1"/>
</dbReference>
<evidence type="ECO:0000259" key="7">
    <source>
        <dbReference type="PROSITE" id="PS52018"/>
    </source>
</evidence>
<keyword evidence="9" id="KW-1185">Reference proteome</keyword>